<comment type="subcellular location">
    <subcellularLocation>
        <location evidence="5">Bacterial flagellum basal body</location>
    </subcellularLocation>
</comment>
<feature type="domain" description="Flagellar basal-body/hook protein C-terminal" evidence="7">
    <location>
        <begin position="217"/>
        <end position="261"/>
    </location>
</feature>
<keyword evidence="9" id="KW-0969">Cilium</keyword>
<dbReference type="InterPro" id="IPR012834">
    <property type="entry name" value="FlgG_G_neg"/>
</dbReference>
<evidence type="ECO:0000256" key="4">
    <source>
        <dbReference type="NCBIfam" id="TIGR02488"/>
    </source>
</evidence>
<name>A0A2H0A7Q5_9BACT</name>
<dbReference type="GO" id="GO:0071978">
    <property type="term" value="P:bacterial-type flagellum-dependent swarming motility"/>
    <property type="evidence" value="ECO:0007669"/>
    <property type="project" value="TreeGrafter"/>
</dbReference>
<gene>
    <name evidence="9" type="primary">flgG</name>
    <name evidence="9" type="ORF">COX18_03215</name>
</gene>
<evidence type="ECO:0000259" key="6">
    <source>
        <dbReference type="Pfam" id="PF00460"/>
    </source>
</evidence>
<keyword evidence="9" id="KW-0966">Cell projection</keyword>
<evidence type="ECO:0000256" key="5">
    <source>
        <dbReference type="RuleBase" id="RU362116"/>
    </source>
</evidence>
<dbReference type="NCBIfam" id="TIGR03506">
    <property type="entry name" value="FlgEFG_subfam"/>
    <property type="match status" value="2"/>
</dbReference>
<dbReference type="InterPro" id="IPR020013">
    <property type="entry name" value="Flagellar_FlgE/F/G"/>
</dbReference>
<dbReference type="InterPro" id="IPR053967">
    <property type="entry name" value="LlgE_F_G-like_D1"/>
</dbReference>
<dbReference type="GO" id="GO:0009426">
    <property type="term" value="C:bacterial-type flagellum basal body, distal rod"/>
    <property type="evidence" value="ECO:0007669"/>
    <property type="project" value="UniProtKB-UniRule"/>
</dbReference>
<dbReference type="NCBIfam" id="TIGR02488">
    <property type="entry name" value="flgG_G_neg"/>
    <property type="match status" value="1"/>
</dbReference>
<evidence type="ECO:0000256" key="3">
    <source>
        <dbReference type="ARBA" id="ARBA00025933"/>
    </source>
</evidence>
<evidence type="ECO:0000256" key="2">
    <source>
        <dbReference type="ARBA" id="ARBA00017948"/>
    </source>
</evidence>
<dbReference type="PANTHER" id="PTHR30435:SF19">
    <property type="entry name" value="FLAGELLAR BASAL-BODY ROD PROTEIN FLGG"/>
    <property type="match status" value="1"/>
</dbReference>
<evidence type="ECO:0000259" key="7">
    <source>
        <dbReference type="Pfam" id="PF06429"/>
    </source>
</evidence>
<dbReference type="Pfam" id="PF22692">
    <property type="entry name" value="LlgE_F_G_D1"/>
    <property type="match status" value="1"/>
</dbReference>
<dbReference type="InterPro" id="IPR019776">
    <property type="entry name" value="Flagellar_basal_body_rod_CS"/>
</dbReference>
<feature type="domain" description="Flagellar basal body rod protein N-terminal" evidence="6">
    <location>
        <begin position="8"/>
        <end position="35"/>
    </location>
</feature>
<dbReference type="InterPro" id="IPR037925">
    <property type="entry name" value="FlgE/F/G-like"/>
</dbReference>
<dbReference type="Pfam" id="PF00460">
    <property type="entry name" value="Flg_bb_rod"/>
    <property type="match status" value="1"/>
</dbReference>
<evidence type="ECO:0000313" key="9">
    <source>
        <dbReference type="EMBL" id="PIP41469.1"/>
    </source>
</evidence>
<sequence>MMRSLWISATGMNAQELHLDVISNNLANVNTTSFKKSRPDFEDLVYEIVKAPGTPIATGSMLPTGVQVGCGVEIAGTQKIHTLGPLKETGNTLDMAIGGDGFFQLLAPDGSTVYTRDGSFKKDADGRLVNSNGYIFQPEIVFPEDTTQTAITEGGTVNVILKGDPKVPQEIGQIELVSFINPAGLLSIGKNVYKETAASGAPVTGTPGKEGFGAISQRFLEMSNVDMIDEMVNMITAQRAYELNSKSIQTADSMLGTAASLKR</sequence>
<dbReference type="InterPro" id="IPR001444">
    <property type="entry name" value="Flag_bb_rod_N"/>
</dbReference>
<comment type="similarity">
    <text evidence="1 5">Belongs to the flagella basal body rod proteins family.</text>
</comment>
<evidence type="ECO:0000313" key="10">
    <source>
        <dbReference type="Proteomes" id="UP000231067"/>
    </source>
</evidence>
<dbReference type="EMBL" id="PCSH01000060">
    <property type="protein sequence ID" value="PIP41469.1"/>
    <property type="molecule type" value="Genomic_DNA"/>
</dbReference>
<evidence type="ECO:0000259" key="8">
    <source>
        <dbReference type="Pfam" id="PF22692"/>
    </source>
</evidence>
<comment type="caution">
    <text evidence="9">The sequence shown here is derived from an EMBL/GenBank/DDBJ whole genome shotgun (WGS) entry which is preliminary data.</text>
</comment>
<dbReference type="PROSITE" id="PS00588">
    <property type="entry name" value="FLAGELLA_BB_ROD"/>
    <property type="match status" value="1"/>
</dbReference>
<feature type="domain" description="Flagellar hook protein FlgE/F/G-like D1" evidence="8">
    <location>
        <begin position="96"/>
        <end position="159"/>
    </location>
</feature>
<keyword evidence="9" id="KW-0282">Flagellum</keyword>
<dbReference type="AlphaFoldDB" id="A0A2H0A7Q5"/>
<dbReference type="PANTHER" id="PTHR30435">
    <property type="entry name" value="FLAGELLAR PROTEIN"/>
    <property type="match status" value="1"/>
</dbReference>
<protein>
    <recommendedName>
        <fullName evidence="2 4">Flagellar basal-body rod protein FlgG</fullName>
    </recommendedName>
</protein>
<dbReference type="InterPro" id="IPR010930">
    <property type="entry name" value="Flg_bb/hook_C_dom"/>
</dbReference>
<organism evidence="9 10">
    <name type="scientific">Candidatus Desantisbacteria bacterium CG23_combo_of_CG06-09_8_20_14_all_40_23</name>
    <dbReference type="NCBI Taxonomy" id="1974550"/>
    <lineage>
        <taxon>Bacteria</taxon>
        <taxon>Candidatus Desantisiibacteriota</taxon>
    </lineage>
</organism>
<comment type="subunit">
    <text evidence="3">The basal body constitutes a major portion of the flagellar organelle and consists of four rings (L,P,S, and M) mounted on a central rod. The rod consists of about 26 subunits of FlgG in the distal portion, and FlgB, FlgC and FlgF are thought to build up the proximal portion of the rod with about 6 subunits each.</text>
</comment>
<reference evidence="9 10" key="1">
    <citation type="submission" date="2017-09" db="EMBL/GenBank/DDBJ databases">
        <title>Depth-based differentiation of microbial function through sediment-hosted aquifers and enrichment of novel symbionts in the deep terrestrial subsurface.</title>
        <authorList>
            <person name="Probst A.J."/>
            <person name="Ladd B."/>
            <person name="Jarett J.K."/>
            <person name="Geller-Mcgrath D.E."/>
            <person name="Sieber C.M."/>
            <person name="Emerson J.B."/>
            <person name="Anantharaman K."/>
            <person name="Thomas B.C."/>
            <person name="Malmstrom R."/>
            <person name="Stieglmeier M."/>
            <person name="Klingl A."/>
            <person name="Woyke T."/>
            <person name="Ryan C.M."/>
            <person name="Banfield J.F."/>
        </authorList>
    </citation>
    <scope>NUCLEOTIDE SEQUENCE [LARGE SCALE GENOMIC DNA]</scope>
    <source>
        <strain evidence="9">CG23_combo_of_CG06-09_8_20_14_all_40_23</strain>
    </source>
</reference>
<dbReference type="Proteomes" id="UP000231067">
    <property type="component" value="Unassembled WGS sequence"/>
</dbReference>
<proteinExistence type="inferred from homology"/>
<dbReference type="Pfam" id="PF06429">
    <property type="entry name" value="Flg_bbr_C"/>
    <property type="match status" value="1"/>
</dbReference>
<keyword evidence="5" id="KW-0975">Bacterial flagellum</keyword>
<dbReference type="SUPFAM" id="SSF117143">
    <property type="entry name" value="Flagellar hook protein flgE"/>
    <property type="match status" value="1"/>
</dbReference>
<accession>A0A2H0A7Q5</accession>
<evidence type="ECO:0000256" key="1">
    <source>
        <dbReference type="ARBA" id="ARBA00009677"/>
    </source>
</evidence>